<evidence type="ECO:0000313" key="3">
    <source>
        <dbReference type="EMBL" id="AWN05540.1"/>
    </source>
</evidence>
<name>A0A2U8UPM6_9CAUD</name>
<proteinExistence type="predicted"/>
<dbReference type="GO" id="GO:0004527">
    <property type="term" value="F:exonuclease activity"/>
    <property type="evidence" value="ECO:0007669"/>
    <property type="project" value="UniProtKB-KW"/>
</dbReference>
<dbReference type="Proteomes" id="UP000246726">
    <property type="component" value="Segment"/>
</dbReference>
<accession>A0A2U8UPM6</accession>
<feature type="domain" description="YqaJ viral recombinase" evidence="2">
    <location>
        <begin position="22"/>
        <end position="171"/>
    </location>
</feature>
<feature type="region of interest" description="Disordered" evidence="1">
    <location>
        <begin position="287"/>
        <end position="309"/>
    </location>
</feature>
<dbReference type="InterPro" id="IPR019080">
    <property type="entry name" value="YqaJ_viral_recombinase"/>
</dbReference>
<dbReference type="Pfam" id="PF09588">
    <property type="entry name" value="YqaJ"/>
    <property type="match status" value="1"/>
</dbReference>
<dbReference type="GeneID" id="54992422"/>
<evidence type="ECO:0000256" key="1">
    <source>
        <dbReference type="SAM" id="MobiDB-lite"/>
    </source>
</evidence>
<sequence>MTMLPLLTSLPPLPLAESRTPEWYERRRGGITGTEIRDWPEPAKRRKITTSKVTGDDDMSDNRHFRHGRLREPHIAEWAVATFGVVPENRLHAHPANPRHLATPDGYLAAFSAEAYQPGPNAIIVEIKTTSKDLAPGEIDATSHYLLSINPHGHFAKMRYIRQIMWEMHVMNAAECMFIWEPFDNTRIDPDSGTFVVTGPPQYCFIRRDDAMIAALIEEADAALAHIDSARAASHGGLPPVSDIPTDEAMLLADLFAAREAVSVAEAARDKAWAALTEHYDRERGGVDFTDDRGGMAQVTRSTPVSKPGKKFDRDLAAAKAPKALEAHDKFIERYTVATPGGVPGKPKYTITDRRGK</sequence>
<keyword evidence="3" id="KW-0269">Exonuclease</keyword>
<gene>
    <name evidence="3" type="primary">47</name>
    <name evidence="3" type="ORF">SEA_PASCHALIS_47</name>
</gene>
<keyword evidence="3" id="KW-0540">Nuclease</keyword>
<evidence type="ECO:0000259" key="2">
    <source>
        <dbReference type="Pfam" id="PF09588"/>
    </source>
</evidence>
<evidence type="ECO:0000313" key="4">
    <source>
        <dbReference type="Proteomes" id="UP000246726"/>
    </source>
</evidence>
<feature type="region of interest" description="Disordered" evidence="1">
    <location>
        <begin position="338"/>
        <end position="357"/>
    </location>
</feature>
<dbReference type="InterPro" id="IPR011335">
    <property type="entry name" value="Restrct_endonuc-II-like"/>
</dbReference>
<dbReference type="Gene3D" id="3.90.320.10">
    <property type="match status" value="1"/>
</dbReference>
<keyword evidence="4" id="KW-1185">Reference proteome</keyword>
<organism evidence="3 4">
    <name type="scientific">Microbacterium phage Paschalis</name>
    <dbReference type="NCBI Taxonomy" id="2992928"/>
    <lineage>
        <taxon>Viruses</taxon>
        <taxon>Duplodnaviria</taxon>
        <taxon>Heunggongvirae</taxon>
        <taxon>Uroviricota</taxon>
        <taxon>Caudoviricetes</taxon>
        <taxon>Hodgkinviridae</taxon>
        <taxon>Quhwahvirus</taxon>
        <taxon>Quhwahvirus paschalis</taxon>
    </lineage>
</organism>
<dbReference type="InterPro" id="IPR011604">
    <property type="entry name" value="PDDEXK-like_dom_sf"/>
</dbReference>
<dbReference type="EMBL" id="MH155873">
    <property type="protein sequence ID" value="AWN05540.1"/>
    <property type="molecule type" value="Genomic_DNA"/>
</dbReference>
<protein>
    <submittedName>
        <fullName evidence="3">Exonuclease</fullName>
    </submittedName>
</protein>
<reference evidence="3 4" key="1">
    <citation type="submission" date="2018-04" db="EMBL/GenBank/DDBJ databases">
        <authorList>
            <person name="Paschalis M.I."/>
            <person name="Cheong D.K."/>
            <person name="Petit-Frere T."/>
            <person name="Stoner K.N."/>
            <person name="Veracka M."/>
            <person name="Ewers R.M."/>
            <person name="Maciver D.B."/>
            <person name="Santiago X."/>
            <person name="Nichols C.D."/>
            <person name="Scaff D.S."/>
            <person name="Osorio S.M."/>
            <person name="Mercado F.J."/>
            <person name="Tamondong K.G."/>
            <person name="Lee J."/>
            <person name="Nicholson R.L."/>
            <person name="Antonucci M.K."/>
            <person name="Anger G.K."/>
            <person name="Washington J.M."/>
            <person name="Garlena R.A."/>
            <person name="Russell D.A."/>
            <person name="Pope W.H."/>
            <person name="Jacobs-Sera D."/>
            <person name="Hendrix R.W."/>
            <person name="Hatfull G.F."/>
        </authorList>
    </citation>
    <scope>NUCLEOTIDE SEQUENCE [LARGE SCALE GENOMIC DNA]</scope>
</reference>
<dbReference type="SUPFAM" id="SSF52980">
    <property type="entry name" value="Restriction endonuclease-like"/>
    <property type="match status" value="1"/>
</dbReference>
<keyword evidence="3" id="KW-0378">Hydrolase</keyword>
<dbReference type="RefSeq" id="YP_009801894.1">
    <property type="nucleotide sequence ID" value="NC_047976.1"/>
</dbReference>